<accession>A0A9X3NHY0</accession>
<proteinExistence type="predicted"/>
<protein>
    <submittedName>
        <fullName evidence="7">TetR family transcriptional regulator</fullName>
    </submittedName>
</protein>
<evidence type="ECO:0000256" key="1">
    <source>
        <dbReference type="ARBA" id="ARBA00022491"/>
    </source>
</evidence>
<dbReference type="AlphaFoldDB" id="A0A9X3NHY0"/>
<dbReference type="EMBL" id="JAPDDP010000112">
    <property type="protein sequence ID" value="MDA0185422.1"/>
    <property type="molecule type" value="Genomic_DNA"/>
</dbReference>
<evidence type="ECO:0000256" key="4">
    <source>
        <dbReference type="ARBA" id="ARBA00023163"/>
    </source>
</evidence>
<keyword evidence="4" id="KW-0804">Transcription</keyword>
<evidence type="ECO:0000256" key="2">
    <source>
        <dbReference type="ARBA" id="ARBA00023015"/>
    </source>
</evidence>
<keyword evidence="8" id="KW-1185">Reference proteome</keyword>
<keyword evidence="1" id="KW-0678">Repressor</keyword>
<evidence type="ECO:0000259" key="6">
    <source>
        <dbReference type="PROSITE" id="PS50977"/>
    </source>
</evidence>
<dbReference type="PRINTS" id="PR00455">
    <property type="entry name" value="HTHTETR"/>
</dbReference>
<evidence type="ECO:0000313" key="8">
    <source>
        <dbReference type="Proteomes" id="UP001147653"/>
    </source>
</evidence>
<evidence type="ECO:0000256" key="3">
    <source>
        <dbReference type="ARBA" id="ARBA00023125"/>
    </source>
</evidence>
<organism evidence="7 8">
    <name type="scientific">Solirubrobacter phytolaccae</name>
    <dbReference type="NCBI Taxonomy" id="1404360"/>
    <lineage>
        <taxon>Bacteria</taxon>
        <taxon>Bacillati</taxon>
        <taxon>Actinomycetota</taxon>
        <taxon>Thermoleophilia</taxon>
        <taxon>Solirubrobacterales</taxon>
        <taxon>Solirubrobacteraceae</taxon>
        <taxon>Solirubrobacter</taxon>
    </lineage>
</organism>
<feature type="DNA-binding region" description="H-T-H motif" evidence="5">
    <location>
        <begin position="33"/>
        <end position="52"/>
    </location>
</feature>
<dbReference type="InterPro" id="IPR009057">
    <property type="entry name" value="Homeodomain-like_sf"/>
</dbReference>
<dbReference type="GO" id="GO:0000976">
    <property type="term" value="F:transcription cis-regulatory region binding"/>
    <property type="evidence" value="ECO:0007669"/>
    <property type="project" value="TreeGrafter"/>
</dbReference>
<dbReference type="InterPro" id="IPR050109">
    <property type="entry name" value="HTH-type_TetR-like_transc_reg"/>
</dbReference>
<dbReference type="PANTHER" id="PTHR30055">
    <property type="entry name" value="HTH-TYPE TRANSCRIPTIONAL REGULATOR RUTR"/>
    <property type="match status" value="1"/>
</dbReference>
<comment type="caution">
    <text evidence="7">The sequence shown here is derived from an EMBL/GenBank/DDBJ whole genome shotgun (WGS) entry which is preliminary data.</text>
</comment>
<keyword evidence="3 5" id="KW-0238">DNA-binding</keyword>
<dbReference type="Pfam" id="PF00440">
    <property type="entry name" value="TetR_N"/>
    <property type="match status" value="1"/>
</dbReference>
<feature type="domain" description="HTH tetR-type" evidence="6">
    <location>
        <begin position="10"/>
        <end position="70"/>
    </location>
</feature>
<dbReference type="SUPFAM" id="SSF46689">
    <property type="entry name" value="Homeodomain-like"/>
    <property type="match status" value="1"/>
</dbReference>
<reference evidence="7" key="1">
    <citation type="submission" date="2022-10" db="EMBL/GenBank/DDBJ databases">
        <title>The WGS of Solirubrobacter phytolaccae KCTC 29190.</title>
        <authorList>
            <person name="Jiang Z."/>
        </authorList>
    </citation>
    <scope>NUCLEOTIDE SEQUENCE</scope>
    <source>
        <strain evidence="7">KCTC 29190</strain>
    </source>
</reference>
<dbReference type="Proteomes" id="UP001147653">
    <property type="component" value="Unassembled WGS sequence"/>
</dbReference>
<dbReference type="Pfam" id="PF13977">
    <property type="entry name" value="TetR_C_6"/>
    <property type="match status" value="1"/>
</dbReference>
<dbReference type="SUPFAM" id="SSF48498">
    <property type="entry name" value="Tetracyclin repressor-like, C-terminal domain"/>
    <property type="match status" value="1"/>
</dbReference>
<name>A0A9X3NHY0_9ACTN</name>
<dbReference type="InterPro" id="IPR036271">
    <property type="entry name" value="Tet_transcr_reg_TetR-rel_C_sf"/>
</dbReference>
<dbReference type="InterPro" id="IPR039538">
    <property type="entry name" value="BetI_C"/>
</dbReference>
<dbReference type="RefSeq" id="WP_270029926.1">
    <property type="nucleotide sequence ID" value="NZ_JAPDDP010000112.1"/>
</dbReference>
<sequence length="202" mass="22540">MEESRAAARASARARILDAAVQLIAREGIHDVRIARIAMQAGVSASLLHYHFASRDTLLAEALEHSYELAGDIRTSRADEPVAAEERLRWMIDQCLPTEDSLRDDWMLWVELWLHAARQPDLRPIAARLYARMHAWFSAAIEEGEASGELRVADRDRTVDHLLALLDGYGIRALTEDPQMPVERARAEVWAAIAPGLGLAAE</sequence>
<dbReference type="InterPro" id="IPR001647">
    <property type="entry name" value="HTH_TetR"/>
</dbReference>
<dbReference type="Gene3D" id="1.10.357.10">
    <property type="entry name" value="Tetracycline Repressor, domain 2"/>
    <property type="match status" value="1"/>
</dbReference>
<dbReference type="GO" id="GO:0003700">
    <property type="term" value="F:DNA-binding transcription factor activity"/>
    <property type="evidence" value="ECO:0007669"/>
    <property type="project" value="TreeGrafter"/>
</dbReference>
<dbReference type="PROSITE" id="PS50977">
    <property type="entry name" value="HTH_TETR_2"/>
    <property type="match status" value="1"/>
</dbReference>
<gene>
    <name evidence="7" type="ORF">OJ997_34265</name>
</gene>
<keyword evidence="2" id="KW-0805">Transcription regulation</keyword>
<evidence type="ECO:0000313" key="7">
    <source>
        <dbReference type="EMBL" id="MDA0185422.1"/>
    </source>
</evidence>
<dbReference type="PANTHER" id="PTHR30055:SF200">
    <property type="entry name" value="HTH-TYPE TRANSCRIPTIONAL REPRESSOR BDCR"/>
    <property type="match status" value="1"/>
</dbReference>
<evidence type="ECO:0000256" key="5">
    <source>
        <dbReference type="PROSITE-ProRule" id="PRU00335"/>
    </source>
</evidence>